<dbReference type="PANTHER" id="PTHR43132">
    <property type="entry name" value="ARSENICAL RESISTANCE OPERON REPRESSOR ARSR-RELATED"/>
    <property type="match status" value="1"/>
</dbReference>
<dbReference type="EMBL" id="CAJSLV010000002">
    <property type="protein sequence ID" value="CAG6391078.1"/>
    <property type="molecule type" value="Genomic_DNA"/>
</dbReference>
<gene>
    <name evidence="1" type="ORF">SCOCK_100144</name>
</gene>
<sequence length="324" mass="34449">MIRIRLTTDDLERLQVADAPDFGYELALGGAHMADRAPGRHLSAWRLDVARSWNPYHSRLFDLYTDFYLPAFFEEAARTAPAPVDPESPPAVAHLRDLARSGALTPFARGLAEGHPSAATALDRMLSGLRATALDPYRRRISSLVATASARARTHAALGGPDGLLRSVHPSVSWDGRQLRLNTMVDAVESLEGRPLVLQPSALATRITFNPLADTVIISYPAATTALTRDPELHAAPQALQSLLGTTRATALVAVVRTPALTTGQLAVALAVSPAAASRHASALRESGLIATTRNGQTVHHHATRLGLDLAHGSSNADRPQPGG</sequence>
<proteinExistence type="predicted"/>
<evidence type="ECO:0000313" key="2">
    <source>
        <dbReference type="Proteomes" id="UP001152519"/>
    </source>
</evidence>
<dbReference type="InterPro" id="IPR036390">
    <property type="entry name" value="WH_DNA-bd_sf"/>
</dbReference>
<dbReference type="InterPro" id="IPR051011">
    <property type="entry name" value="Metal_resp_trans_reg"/>
</dbReference>
<dbReference type="PANTHER" id="PTHR43132:SF8">
    <property type="entry name" value="HTH-TYPE TRANSCRIPTIONAL REGULATOR KMTR"/>
    <property type="match status" value="1"/>
</dbReference>
<dbReference type="AlphaFoldDB" id="A0A9W4GN77"/>
<dbReference type="RefSeq" id="WP_251484397.1">
    <property type="nucleotide sequence ID" value="NZ_CAJSLV010000002.1"/>
</dbReference>
<accession>A0A9W4GN77</accession>
<keyword evidence="2" id="KW-1185">Reference proteome</keyword>
<dbReference type="InterPro" id="IPR011991">
    <property type="entry name" value="ArsR-like_HTH"/>
</dbReference>
<dbReference type="InterPro" id="IPR036388">
    <property type="entry name" value="WH-like_DNA-bd_sf"/>
</dbReference>
<dbReference type="Gene3D" id="1.10.10.10">
    <property type="entry name" value="Winged helix-like DNA-binding domain superfamily/Winged helix DNA-binding domain"/>
    <property type="match status" value="1"/>
</dbReference>
<dbReference type="SUPFAM" id="SSF46785">
    <property type="entry name" value="Winged helix' DNA-binding domain"/>
    <property type="match status" value="1"/>
</dbReference>
<reference evidence="1" key="1">
    <citation type="submission" date="2021-05" db="EMBL/GenBank/DDBJ databases">
        <authorList>
            <person name="Arsene-Ploetze F."/>
        </authorList>
    </citation>
    <scope>NUCLEOTIDE SEQUENCE</scope>
    <source>
        <strain evidence="1">DSM 42138</strain>
    </source>
</reference>
<dbReference type="CDD" id="cd00090">
    <property type="entry name" value="HTH_ARSR"/>
    <property type="match status" value="1"/>
</dbReference>
<protein>
    <submittedName>
        <fullName evidence="1">HTH arsR-type domain-containing protein</fullName>
    </submittedName>
</protein>
<name>A0A9W4GN77_9ACTN</name>
<dbReference type="Proteomes" id="UP001152519">
    <property type="component" value="Unassembled WGS sequence"/>
</dbReference>
<evidence type="ECO:0000313" key="1">
    <source>
        <dbReference type="EMBL" id="CAG6391078.1"/>
    </source>
</evidence>
<comment type="caution">
    <text evidence="1">The sequence shown here is derived from an EMBL/GenBank/DDBJ whole genome shotgun (WGS) entry which is preliminary data.</text>
</comment>
<organism evidence="1 2">
    <name type="scientific">Actinacidiphila cocklensis</name>
    <dbReference type="NCBI Taxonomy" id="887465"/>
    <lineage>
        <taxon>Bacteria</taxon>
        <taxon>Bacillati</taxon>
        <taxon>Actinomycetota</taxon>
        <taxon>Actinomycetes</taxon>
        <taxon>Kitasatosporales</taxon>
        <taxon>Streptomycetaceae</taxon>
        <taxon>Actinacidiphila</taxon>
    </lineage>
</organism>